<organism evidence="13 14">
    <name type="scientific">Acipenser ruthenus</name>
    <name type="common">Sterlet sturgeon</name>
    <dbReference type="NCBI Taxonomy" id="7906"/>
    <lineage>
        <taxon>Eukaryota</taxon>
        <taxon>Metazoa</taxon>
        <taxon>Chordata</taxon>
        <taxon>Craniata</taxon>
        <taxon>Vertebrata</taxon>
        <taxon>Euteleostomi</taxon>
        <taxon>Actinopterygii</taxon>
        <taxon>Chondrostei</taxon>
        <taxon>Acipenseriformes</taxon>
        <taxon>Acipenseridae</taxon>
        <taxon>Acipenser</taxon>
    </lineage>
</organism>
<keyword evidence="7 11" id="KW-0812">Transmembrane</keyword>
<dbReference type="EMBL" id="SCEB01001537">
    <property type="protein sequence ID" value="RXM96622.1"/>
    <property type="molecule type" value="Genomic_DNA"/>
</dbReference>
<feature type="transmembrane region" description="Helical" evidence="11">
    <location>
        <begin position="500"/>
        <end position="521"/>
    </location>
</feature>
<keyword evidence="4" id="KW-0341">Growth regulation</keyword>
<dbReference type="Gene3D" id="3.30.710.10">
    <property type="entry name" value="Potassium Channel Kv1.1, Chain A"/>
    <property type="match status" value="1"/>
</dbReference>
<dbReference type="UniPathway" id="UPA00378"/>
<feature type="transmembrane region" description="Helical" evidence="11">
    <location>
        <begin position="355"/>
        <end position="380"/>
    </location>
</feature>
<accession>A0A662YJC3</accession>
<dbReference type="Proteomes" id="UP000289886">
    <property type="component" value="Unassembled WGS sequence"/>
</dbReference>
<keyword evidence="9 11" id="KW-1133">Transmembrane helix</keyword>
<evidence type="ECO:0000256" key="10">
    <source>
        <dbReference type="ARBA" id="ARBA00023136"/>
    </source>
</evidence>
<evidence type="ECO:0000256" key="11">
    <source>
        <dbReference type="RuleBase" id="RU363110"/>
    </source>
</evidence>
<keyword evidence="10 11" id="KW-0472">Membrane</keyword>
<dbReference type="InterPro" id="IPR011333">
    <property type="entry name" value="SKP1/BTB/POZ_sf"/>
</dbReference>
<comment type="subcellular location">
    <subcellularLocation>
        <location evidence="1 11">Endoplasmic reticulum membrane</location>
        <topology evidence="1 11">Multi-pass membrane protein</topology>
    </subcellularLocation>
</comment>
<evidence type="ECO:0000313" key="14">
    <source>
        <dbReference type="Proteomes" id="UP000289886"/>
    </source>
</evidence>
<evidence type="ECO:0000313" key="13">
    <source>
        <dbReference type="EMBL" id="RXM96622.1"/>
    </source>
</evidence>
<keyword evidence="14" id="KW-1185">Reference proteome</keyword>
<feature type="domain" description="BTB" evidence="12">
    <location>
        <begin position="3"/>
        <end position="104"/>
    </location>
</feature>
<dbReference type="GO" id="GO:0016567">
    <property type="term" value="P:protein ubiquitination"/>
    <property type="evidence" value="ECO:0007669"/>
    <property type="project" value="UniProtKB-UniPathway"/>
</dbReference>
<evidence type="ECO:0000256" key="2">
    <source>
        <dbReference type="ARBA" id="ARBA00004922"/>
    </source>
</evidence>
<dbReference type="SUPFAM" id="SSF54695">
    <property type="entry name" value="POZ domain"/>
    <property type="match status" value="1"/>
</dbReference>
<evidence type="ECO:0000256" key="1">
    <source>
        <dbReference type="ARBA" id="ARBA00004477"/>
    </source>
</evidence>
<reference evidence="13 14" key="1">
    <citation type="submission" date="2019-01" db="EMBL/GenBank/DDBJ databases">
        <title>Draft Genome and Complete Hox-Cluster Characterization of the Sterlet Sturgeon (Acipenser ruthenus).</title>
        <authorList>
            <person name="Wei Q."/>
        </authorList>
    </citation>
    <scope>NUCLEOTIDE SEQUENCE [LARGE SCALE GENOMIC DNA]</scope>
    <source>
        <strain evidence="13">WHYD16114868_AA</strain>
        <tissue evidence="13">Blood</tissue>
    </source>
</reference>
<dbReference type="InterPro" id="IPR003131">
    <property type="entry name" value="T1-type_BTB"/>
</dbReference>
<dbReference type="AlphaFoldDB" id="A0A662YJC3"/>
<dbReference type="Pfam" id="PF19329">
    <property type="entry name" value="KCTD11_21_C"/>
    <property type="match status" value="1"/>
</dbReference>
<dbReference type="GO" id="GO:0005789">
    <property type="term" value="C:endoplasmic reticulum membrane"/>
    <property type="evidence" value="ECO:0007669"/>
    <property type="project" value="UniProtKB-SubCell"/>
</dbReference>
<dbReference type="GO" id="GO:0006487">
    <property type="term" value="P:protein N-linked glycosylation"/>
    <property type="evidence" value="ECO:0007669"/>
    <property type="project" value="TreeGrafter"/>
</dbReference>
<feature type="transmembrane region" description="Helical" evidence="11">
    <location>
        <begin position="416"/>
        <end position="435"/>
    </location>
</feature>
<sequence length="540" mass="61729">MSELVTLNVGGKLYTTSLATLTRYPDSMLGAMFSGTMPTKKDSHGNCFIDRDGKIFRHVLNFLRTSNLDLPDDYKEMKLLKREADFYQVQPLLEVLKEKEAEMSTHEKNAMLNITLDQKMQTVHFTVREAPQIYSLSSSNMDVFTANIFCTSGLFLNKLGTKLCYFFNGNLSTVCSELEDPNHVVLQWVATVDGLPEEEYTRQALKRLWVLPANKQINSFRVFVEEILKIAMSDGFCVDSTHPDSSDFMNNKIIRLTRYSHSTDFEVHRNWLAITHSLPVSQWYYEATSEWTLDYPPLFAWFEYGLSHIAKYFDKEMLVIQHLNHASPATVLFQRLSVILTDIVFIYTNRHLEGALVFAVLLNLKHIYLYVAPAYGIYLLRSYCFTKSAPGSVTSGAVPALSLQESLMAVDNRRDAGIFIILTTTGHLSLFPLIFTAPEQPIKILLMLLFTIYSLASLQRLFRKEGSLLSWLEAVYLTGLVPLEVFCEVVYPLTSWQQTLPFLPLLLTSVYCALGITYSFFKLYLSMLTEPEGMQKRKDQ</sequence>
<keyword evidence="8 11" id="KW-0256">Endoplasmic reticulum</keyword>
<dbReference type="InterPro" id="IPR045763">
    <property type="entry name" value="KCTD11/21_C"/>
</dbReference>
<feature type="transmembrane region" description="Helical" evidence="11">
    <location>
        <begin position="474"/>
        <end position="494"/>
    </location>
</feature>
<comment type="caution">
    <text evidence="11">Lacks conserved residue(s) required for the propagation of feature annotation.</text>
</comment>
<protein>
    <recommendedName>
        <fullName evidence="11">Alpha-1,3-glucosyltransferase</fullName>
        <ecNumber evidence="11">2.4.1.-</ecNumber>
    </recommendedName>
</protein>
<dbReference type="SMART" id="SM00225">
    <property type="entry name" value="BTB"/>
    <property type="match status" value="1"/>
</dbReference>
<evidence type="ECO:0000256" key="5">
    <source>
        <dbReference type="ARBA" id="ARBA00022676"/>
    </source>
</evidence>
<dbReference type="Pfam" id="PF03155">
    <property type="entry name" value="Alg6_Alg8"/>
    <property type="match status" value="2"/>
</dbReference>
<dbReference type="UniPathway" id="UPA00143"/>
<keyword evidence="6 11" id="KW-0808">Transferase</keyword>
<comment type="caution">
    <text evidence="13">The sequence shown here is derived from an EMBL/GenBank/DDBJ whole genome shotgun (WGS) entry which is preliminary data.</text>
</comment>
<dbReference type="PANTHER" id="PTHR12413:SF2">
    <property type="entry name" value="DOLICHYL PYROPHOSPHATE GLC1MAN9GLCNAC2 ALPHA-1,3-GLUCOSYLTRANSFERASE-RELATED"/>
    <property type="match status" value="1"/>
</dbReference>
<evidence type="ECO:0000256" key="3">
    <source>
        <dbReference type="ARBA" id="ARBA00008715"/>
    </source>
</evidence>
<evidence type="ECO:0000256" key="6">
    <source>
        <dbReference type="ARBA" id="ARBA00022679"/>
    </source>
</evidence>
<evidence type="ECO:0000259" key="12">
    <source>
        <dbReference type="SMART" id="SM00225"/>
    </source>
</evidence>
<dbReference type="EC" id="2.4.1.-" evidence="11"/>
<evidence type="ECO:0000256" key="4">
    <source>
        <dbReference type="ARBA" id="ARBA00022604"/>
    </source>
</evidence>
<evidence type="ECO:0000256" key="9">
    <source>
        <dbReference type="ARBA" id="ARBA00022989"/>
    </source>
</evidence>
<dbReference type="GO" id="GO:0051260">
    <property type="term" value="P:protein homooligomerization"/>
    <property type="evidence" value="ECO:0007669"/>
    <property type="project" value="InterPro"/>
</dbReference>
<dbReference type="PANTHER" id="PTHR12413">
    <property type="entry name" value="DOLICHYL GLYCOSYLTRANSFERASE"/>
    <property type="match status" value="1"/>
</dbReference>
<name>A0A662YJC3_ACIRT</name>
<feature type="transmembrane region" description="Helical" evidence="11">
    <location>
        <begin position="441"/>
        <end position="462"/>
    </location>
</feature>
<gene>
    <name evidence="13" type="ORF">EOD39_15461</name>
</gene>
<dbReference type="Pfam" id="PF02214">
    <property type="entry name" value="BTB_2"/>
    <property type="match status" value="1"/>
</dbReference>
<dbReference type="GO" id="GO:0042283">
    <property type="term" value="F:dolichyl pyrophosphate Glc1Man9GlcNAc2 alpha-1,3-glucosyltransferase activity"/>
    <property type="evidence" value="ECO:0007669"/>
    <property type="project" value="TreeGrafter"/>
</dbReference>
<evidence type="ECO:0000256" key="7">
    <source>
        <dbReference type="ARBA" id="ARBA00022692"/>
    </source>
</evidence>
<keyword evidence="5 11" id="KW-0328">Glycosyltransferase</keyword>
<evidence type="ECO:0000256" key="8">
    <source>
        <dbReference type="ARBA" id="ARBA00022824"/>
    </source>
</evidence>
<dbReference type="InterPro" id="IPR000210">
    <property type="entry name" value="BTB/POZ_dom"/>
</dbReference>
<comment type="pathway">
    <text evidence="2 11">Protein modification; protein glycosylation.</text>
</comment>
<proteinExistence type="inferred from homology"/>
<comment type="similarity">
    <text evidence="3 11">Belongs to the ALG6/ALG8 glucosyltransferase family.</text>
</comment>
<dbReference type="InterPro" id="IPR004856">
    <property type="entry name" value="Glyco_trans_ALG6/ALG8"/>
</dbReference>